<keyword evidence="5" id="KW-0999">Mitochondrion inner membrane</keyword>
<feature type="binding site" evidence="12">
    <location>
        <position position="145"/>
    </location>
    <ligand>
        <name>Zn(2+)</name>
        <dbReference type="ChEBI" id="CHEBI:29105"/>
    </ligand>
</feature>
<evidence type="ECO:0000256" key="7">
    <source>
        <dbReference type="ARBA" id="ARBA00022946"/>
    </source>
</evidence>
<dbReference type="PANTHER" id="PTHR10122">
    <property type="entry name" value="CYTOCHROME C OXIDASE SUBUNIT 5B, MITOCHONDRIAL"/>
    <property type="match status" value="1"/>
</dbReference>
<feature type="binding site" evidence="12">
    <location>
        <position position="118"/>
    </location>
    <ligand>
        <name>Zn(2+)</name>
        <dbReference type="ChEBI" id="CHEBI:29105"/>
    </ligand>
</feature>
<evidence type="ECO:0000256" key="2">
    <source>
        <dbReference type="ARBA" id="ARBA00004673"/>
    </source>
</evidence>
<dbReference type="GO" id="GO:0006123">
    <property type="term" value="P:mitochondrial electron transport, cytochrome c to oxygen"/>
    <property type="evidence" value="ECO:0007669"/>
    <property type="project" value="InterPro"/>
</dbReference>
<evidence type="ECO:0000313" key="13">
    <source>
        <dbReference type="EMBL" id="KAK3494217.1"/>
    </source>
</evidence>
<evidence type="ECO:0000256" key="11">
    <source>
        <dbReference type="ARBA" id="ARBA00070613"/>
    </source>
</evidence>
<keyword evidence="4 12" id="KW-0479">Metal-binding</keyword>
<dbReference type="CDD" id="cd00924">
    <property type="entry name" value="Cyt_c_Oxidase_Vb"/>
    <property type="match status" value="1"/>
</dbReference>
<dbReference type="AlphaFoldDB" id="A0AAJ0MS04"/>
<evidence type="ECO:0000256" key="6">
    <source>
        <dbReference type="ARBA" id="ARBA00022833"/>
    </source>
</evidence>
<keyword evidence="7" id="KW-0809">Transit peptide</keyword>
<dbReference type="Gene3D" id="2.60.11.10">
    <property type="entry name" value="Cytochrome c oxidase, subunit Vb"/>
    <property type="match status" value="1"/>
</dbReference>
<comment type="caution">
    <text evidence="13">The sequence shown here is derived from an EMBL/GenBank/DDBJ whole genome shotgun (WGS) entry which is preliminary data.</text>
</comment>
<gene>
    <name evidence="13" type="ORF">B0T23DRAFT_103543</name>
</gene>
<protein>
    <recommendedName>
        <fullName evidence="11">Cytochrome c oxidase subunit 4, mitochondrial</fullName>
    </recommendedName>
    <alternativeName>
        <fullName evidence="10">Cytochrome c oxidase polypeptide IV</fullName>
    </alternativeName>
</protein>
<keyword evidence="14" id="KW-1185">Reference proteome</keyword>
<sequence>MLLSRTAVAVARRATAAPALRRSIATTLVRCNAETKPVPHIKRLSEIKTKDDLFGPGAAPGTVPTDLEQATGLERLEILGKMEGVDVFDMKPLDASRRGTMENPISVRSAGDEQYAGCTGFPADSHNVIWLTMTRERPVERCPECGNVYKMDYVGPQDDHAHDHGHDHHGFEEPKTFADYVKPEYW</sequence>
<organism evidence="13 14">
    <name type="scientific">Neurospora hispaniola</name>
    <dbReference type="NCBI Taxonomy" id="588809"/>
    <lineage>
        <taxon>Eukaryota</taxon>
        <taxon>Fungi</taxon>
        <taxon>Dikarya</taxon>
        <taxon>Ascomycota</taxon>
        <taxon>Pezizomycotina</taxon>
        <taxon>Sordariomycetes</taxon>
        <taxon>Sordariomycetidae</taxon>
        <taxon>Sordariales</taxon>
        <taxon>Sordariaceae</taxon>
        <taxon>Neurospora</taxon>
    </lineage>
</organism>
<evidence type="ECO:0000256" key="1">
    <source>
        <dbReference type="ARBA" id="ARBA00004443"/>
    </source>
</evidence>
<evidence type="ECO:0000256" key="10">
    <source>
        <dbReference type="ARBA" id="ARBA00031366"/>
    </source>
</evidence>
<dbReference type="Proteomes" id="UP001285908">
    <property type="component" value="Unassembled WGS sequence"/>
</dbReference>
<evidence type="ECO:0000256" key="9">
    <source>
        <dbReference type="ARBA" id="ARBA00023136"/>
    </source>
</evidence>
<dbReference type="GO" id="GO:0045277">
    <property type="term" value="C:respiratory chain complex IV"/>
    <property type="evidence" value="ECO:0007669"/>
    <property type="project" value="InterPro"/>
</dbReference>
<evidence type="ECO:0000256" key="3">
    <source>
        <dbReference type="ARBA" id="ARBA00010292"/>
    </source>
</evidence>
<keyword evidence="8" id="KW-0496">Mitochondrion</keyword>
<reference evidence="13 14" key="1">
    <citation type="journal article" date="2023" name="Mol. Phylogenet. Evol.">
        <title>Genome-scale phylogeny and comparative genomics of the fungal order Sordariales.</title>
        <authorList>
            <person name="Hensen N."/>
            <person name="Bonometti L."/>
            <person name="Westerberg I."/>
            <person name="Brannstrom I.O."/>
            <person name="Guillou S."/>
            <person name="Cros-Aarteil S."/>
            <person name="Calhoun S."/>
            <person name="Haridas S."/>
            <person name="Kuo A."/>
            <person name="Mondo S."/>
            <person name="Pangilinan J."/>
            <person name="Riley R."/>
            <person name="LaButti K."/>
            <person name="Andreopoulos B."/>
            <person name="Lipzen A."/>
            <person name="Chen C."/>
            <person name="Yan M."/>
            <person name="Daum C."/>
            <person name="Ng V."/>
            <person name="Clum A."/>
            <person name="Steindorff A."/>
            <person name="Ohm R.A."/>
            <person name="Martin F."/>
            <person name="Silar P."/>
            <person name="Natvig D.O."/>
            <person name="Lalanne C."/>
            <person name="Gautier V."/>
            <person name="Ament-Velasquez S.L."/>
            <person name="Kruys A."/>
            <person name="Hutchinson M.I."/>
            <person name="Powell A.J."/>
            <person name="Barry K."/>
            <person name="Miller A.N."/>
            <person name="Grigoriev I.V."/>
            <person name="Debuchy R."/>
            <person name="Gladieux P."/>
            <person name="Hiltunen Thoren M."/>
            <person name="Johannesson H."/>
        </authorList>
    </citation>
    <scope>NUCLEOTIDE SEQUENCE [LARGE SCALE GENOMIC DNA]</scope>
    <source>
        <strain evidence="13 14">FGSC 10403</strain>
    </source>
</reference>
<evidence type="ECO:0000256" key="8">
    <source>
        <dbReference type="ARBA" id="ARBA00023128"/>
    </source>
</evidence>
<dbReference type="FunFam" id="2.60.11.10:FF:000003">
    <property type="entry name" value="Cytochrome c oxidase subunit IV"/>
    <property type="match status" value="1"/>
</dbReference>
<dbReference type="EMBL" id="JAULSX010000003">
    <property type="protein sequence ID" value="KAK3494217.1"/>
    <property type="molecule type" value="Genomic_DNA"/>
</dbReference>
<proteinExistence type="inferred from homology"/>
<name>A0AAJ0MS04_9PEZI</name>
<comment type="similarity">
    <text evidence="3">Belongs to the cytochrome c oxidase subunit 5B family.</text>
</comment>
<dbReference type="PROSITE" id="PS51359">
    <property type="entry name" value="COX5B_2"/>
    <property type="match status" value="1"/>
</dbReference>
<dbReference type="Pfam" id="PF01215">
    <property type="entry name" value="COX5B"/>
    <property type="match status" value="1"/>
</dbReference>
<feature type="binding site" evidence="12">
    <location>
        <position position="142"/>
    </location>
    <ligand>
        <name>Zn(2+)</name>
        <dbReference type="ChEBI" id="CHEBI:29105"/>
    </ligand>
</feature>
<dbReference type="InterPro" id="IPR002124">
    <property type="entry name" value="Cyt_c_oxidase_su5b"/>
</dbReference>
<dbReference type="SUPFAM" id="SSF57802">
    <property type="entry name" value="Rubredoxin-like"/>
    <property type="match status" value="1"/>
</dbReference>
<comment type="pathway">
    <text evidence="2">Energy metabolism; oxidative phosphorylation.</text>
</comment>
<dbReference type="GO" id="GO:0005743">
    <property type="term" value="C:mitochondrial inner membrane"/>
    <property type="evidence" value="ECO:0007669"/>
    <property type="project" value="UniProtKB-SubCell"/>
</dbReference>
<dbReference type="GeneID" id="87869359"/>
<keyword evidence="9" id="KW-0472">Membrane</keyword>
<accession>A0AAJ0MS04</accession>
<dbReference type="InterPro" id="IPR036972">
    <property type="entry name" value="Cyt_c_oxidase_su5b_sf"/>
</dbReference>
<dbReference type="RefSeq" id="XP_062693646.1">
    <property type="nucleotide sequence ID" value="XM_062831737.1"/>
</dbReference>
<evidence type="ECO:0000313" key="14">
    <source>
        <dbReference type="Proteomes" id="UP001285908"/>
    </source>
</evidence>
<feature type="binding site" evidence="12">
    <location>
        <position position="126"/>
    </location>
    <ligand>
        <name>Zn(2+)</name>
        <dbReference type="ChEBI" id="CHEBI:29105"/>
    </ligand>
</feature>
<keyword evidence="6 12" id="KW-0862">Zinc</keyword>
<evidence type="ECO:0000256" key="5">
    <source>
        <dbReference type="ARBA" id="ARBA00022792"/>
    </source>
</evidence>
<comment type="subcellular location">
    <subcellularLocation>
        <location evidence="1">Mitochondrion inner membrane</location>
        <topology evidence="1">Peripheral membrane protein</topology>
        <orientation evidence="1">Matrix side</orientation>
    </subcellularLocation>
</comment>
<evidence type="ECO:0000256" key="12">
    <source>
        <dbReference type="PIRSR" id="PIRSR602124-2"/>
    </source>
</evidence>
<dbReference type="GO" id="GO:0046872">
    <property type="term" value="F:metal ion binding"/>
    <property type="evidence" value="ECO:0007669"/>
    <property type="project" value="UniProtKB-KW"/>
</dbReference>
<evidence type="ECO:0000256" key="4">
    <source>
        <dbReference type="ARBA" id="ARBA00022723"/>
    </source>
</evidence>
<dbReference type="PANTHER" id="PTHR10122:SF0">
    <property type="entry name" value="CYTOCHROME C OXIDASE SUBUNIT 5B, ISOFORM A-RELATED"/>
    <property type="match status" value="1"/>
</dbReference>